<feature type="compositionally biased region" description="Low complexity" evidence="1">
    <location>
        <begin position="32"/>
        <end position="66"/>
    </location>
</feature>
<proteinExistence type="predicted"/>
<dbReference type="RefSeq" id="WP_192509292.1">
    <property type="nucleotide sequence ID" value="NZ_AQGV01000015.1"/>
</dbReference>
<keyword evidence="3" id="KW-1185">Reference proteome</keyword>
<name>A0ABR9EGJ5_9GAMM</name>
<evidence type="ECO:0000256" key="1">
    <source>
        <dbReference type="SAM" id="MobiDB-lite"/>
    </source>
</evidence>
<dbReference type="Proteomes" id="UP000615755">
    <property type="component" value="Unassembled WGS sequence"/>
</dbReference>
<sequence length="564" mass="58711">MELQNLFKVSAIVAAMALTGCGGDIEVTPTVNDTSVNNSNNTTNNTGTDTGGTPTTPTDPVTPTNPCTSRTVSGTEVQGTFQAPHCVYGTDFAGKNLEIASDITFADLENDGAHVFKGALLIGENCNTTTGCSVPENGPTLKVEAGATLAFTSGEAIIRIARGAKIDAIGTADKPISFTSANTIEAFDLANIGPQFADWGGIIINGKGLTNQCTNVERAENTCNANAEGIVSHFGGSDNADGSGHIKYANIWYAGSGPRDGGPGDDLNSLTLNAVGSGSSFEYLHIHQGFDDGIEFFGGASTIKNIVVTDTQDDAIDIDAGWKGKAQFIYVQHGTIKTKKDVTYQDSDGNPALIAAGSEGYMGNNGFETDGEKNKGADYSEVPASNPMIANVTVVTTDGKSIRDNSSSQAAKFDDAIQGQYYNALFVKSAAAQGGQDTKCIEFKDSDAAANAEADTLNFHNSVLACTANFKSGSEPLPNGEGKEEWFKNAGSSLVLDGAQDVLAADGFSTNSTSTAITITANDLSSLNDSFFTPVNYIGAVSNADTSSEWYKWVQKAVTAANND</sequence>
<accession>A0ABR9EGJ5</accession>
<protein>
    <submittedName>
        <fullName evidence="2">Uncharacterized protein</fullName>
    </submittedName>
</protein>
<dbReference type="EMBL" id="AQGV01000015">
    <property type="protein sequence ID" value="MBE0370123.1"/>
    <property type="molecule type" value="Genomic_DNA"/>
</dbReference>
<organism evidence="2 3">
    <name type="scientific">Pseudoalteromonas aurantia 208</name>
    <dbReference type="NCBI Taxonomy" id="1314867"/>
    <lineage>
        <taxon>Bacteria</taxon>
        <taxon>Pseudomonadati</taxon>
        <taxon>Pseudomonadota</taxon>
        <taxon>Gammaproteobacteria</taxon>
        <taxon>Alteromonadales</taxon>
        <taxon>Pseudoalteromonadaceae</taxon>
        <taxon>Pseudoalteromonas</taxon>
    </lineage>
</organism>
<dbReference type="PANTHER" id="PTHR41339:SF1">
    <property type="entry name" value="SECRETED PROTEIN"/>
    <property type="match status" value="1"/>
</dbReference>
<feature type="region of interest" description="Disordered" evidence="1">
    <location>
        <begin position="32"/>
        <end position="72"/>
    </location>
</feature>
<dbReference type="PANTHER" id="PTHR41339">
    <property type="entry name" value="LIPL48"/>
    <property type="match status" value="1"/>
</dbReference>
<reference evidence="2 3" key="1">
    <citation type="submission" date="2015-03" db="EMBL/GenBank/DDBJ databases">
        <title>Genome sequence of Pseudoalteromonas aurantia.</title>
        <authorList>
            <person name="Xie B.-B."/>
            <person name="Rong J.-C."/>
            <person name="Qin Q.-L."/>
            <person name="Zhang Y.-Z."/>
        </authorList>
    </citation>
    <scope>NUCLEOTIDE SEQUENCE [LARGE SCALE GENOMIC DNA]</scope>
    <source>
        <strain evidence="2 3">208</strain>
    </source>
</reference>
<gene>
    <name evidence="2" type="ORF">PAUR_b0082</name>
</gene>
<comment type="caution">
    <text evidence="2">The sequence shown here is derived from an EMBL/GenBank/DDBJ whole genome shotgun (WGS) entry which is preliminary data.</text>
</comment>
<evidence type="ECO:0000313" key="3">
    <source>
        <dbReference type="Proteomes" id="UP000615755"/>
    </source>
</evidence>
<evidence type="ECO:0000313" key="2">
    <source>
        <dbReference type="EMBL" id="MBE0370123.1"/>
    </source>
</evidence>